<dbReference type="Proteomes" id="UP000485058">
    <property type="component" value="Unassembled WGS sequence"/>
</dbReference>
<evidence type="ECO:0000313" key="1">
    <source>
        <dbReference type="EMBL" id="GFH31113.1"/>
    </source>
</evidence>
<sequence>GAEELPQEPLQEQLQLQEPLQQDAAQVAKVLAGVVPQVYRLLSELPSAEFQAARKLLHGSRCVFVGSGFAPSTRVALKVPSKKSRK</sequence>
<protein>
    <submittedName>
        <fullName evidence="1">RING-type domain-containing protein</fullName>
    </submittedName>
</protein>
<keyword evidence="2" id="KW-1185">Reference proteome</keyword>
<dbReference type="AlphaFoldDB" id="A0A6A0AFP9"/>
<feature type="non-terminal residue" evidence="1">
    <location>
        <position position="1"/>
    </location>
</feature>
<proteinExistence type="predicted"/>
<evidence type="ECO:0000313" key="2">
    <source>
        <dbReference type="Proteomes" id="UP000485058"/>
    </source>
</evidence>
<reference evidence="1 2" key="1">
    <citation type="submission" date="2020-02" db="EMBL/GenBank/DDBJ databases">
        <title>Draft genome sequence of Haematococcus lacustris strain NIES-144.</title>
        <authorList>
            <person name="Morimoto D."/>
            <person name="Nakagawa S."/>
            <person name="Yoshida T."/>
            <person name="Sawayama S."/>
        </authorList>
    </citation>
    <scope>NUCLEOTIDE SEQUENCE [LARGE SCALE GENOMIC DNA]</scope>
    <source>
        <strain evidence="1 2">NIES-144</strain>
    </source>
</reference>
<dbReference type="EMBL" id="BLLF01005380">
    <property type="protein sequence ID" value="GFH31113.1"/>
    <property type="molecule type" value="Genomic_DNA"/>
</dbReference>
<comment type="caution">
    <text evidence="1">The sequence shown here is derived from an EMBL/GenBank/DDBJ whole genome shotgun (WGS) entry which is preliminary data.</text>
</comment>
<accession>A0A6A0AFP9</accession>
<gene>
    <name evidence="1" type="ORF">HaLaN_30088</name>
</gene>
<name>A0A6A0AFP9_HAELA</name>
<organism evidence="1 2">
    <name type="scientific">Haematococcus lacustris</name>
    <name type="common">Green alga</name>
    <name type="synonym">Haematococcus pluvialis</name>
    <dbReference type="NCBI Taxonomy" id="44745"/>
    <lineage>
        <taxon>Eukaryota</taxon>
        <taxon>Viridiplantae</taxon>
        <taxon>Chlorophyta</taxon>
        <taxon>core chlorophytes</taxon>
        <taxon>Chlorophyceae</taxon>
        <taxon>CS clade</taxon>
        <taxon>Chlamydomonadales</taxon>
        <taxon>Haematococcaceae</taxon>
        <taxon>Haematococcus</taxon>
    </lineage>
</organism>